<feature type="domain" description="Type I restriction modification DNA specificity" evidence="4">
    <location>
        <begin position="254"/>
        <end position="429"/>
    </location>
</feature>
<dbReference type="EMBL" id="JNGI01000009">
    <property type="protein sequence ID" value="KNC95665.1"/>
    <property type="molecule type" value="Genomic_DNA"/>
</dbReference>
<sequence>MMKKIERQNLPKVPEGYKVTEAGVIPNDWEEISLNSIVSVLEAGVSVNSVDEIDAYSHGKHILKTSCVFNGHFDGCEKKSILPNDVKRAKCSPVKEAIIVSRMNTPNLVGEIGYVAKDDRDIFLPDRLWQMKIKKDIDVNPKWLAALLSFSPFSKKIKDTATGTSGSMKNISKTAFLSLKLPWPTLKEQNVIAKALSDTDELISAIELLIAKKQAIKTSTMQQLLTGRTRLPQFAKYSDGTVKGFKISEQGQIPEDWNYVAIGEFTDCTAGGTPLTSKQSYWGGTNPWMSSGELHLRQIYDVAERITDEGLANSSTKYIPINSVLIGLAGQGKTRGTVAIARISLCTNQSIAAIFPSNKHSTEYLYYNLYSRYDELRSLSTGDGGRGGLNLNIIRALLIPFPNIQEQTAIAHVLSDMDAELVTLEHKLSKVRDIKQGMMQQLLTGRIRLPLAHQP</sequence>
<keyword evidence="6" id="KW-1185">Reference proteome</keyword>
<dbReference type="Pfam" id="PF01420">
    <property type="entry name" value="Methylase_S"/>
    <property type="match status" value="2"/>
</dbReference>
<dbReference type="InterPro" id="IPR000055">
    <property type="entry name" value="Restrct_endonuc_typeI_TRD"/>
</dbReference>
<evidence type="ECO:0000313" key="5">
    <source>
        <dbReference type="EMBL" id="KNC95665.1"/>
    </source>
</evidence>
<dbReference type="PANTHER" id="PTHR30408">
    <property type="entry name" value="TYPE-1 RESTRICTION ENZYME ECOKI SPECIFICITY PROTEIN"/>
    <property type="match status" value="1"/>
</dbReference>
<dbReference type="GO" id="GO:0009307">
    <property type="term" value="P:DNA restriction-modification system"/>
    <property type="evidence" value="ECO:0007669"/>
    <property type="project" value="UniProtKB-KW"/>
</dbReference>
<evidence type="ECO:0000256" key="1">
    <source>
        <dbReference type="ARBA" id="ARBA00010923"/>
    </source>
</evidence>
<evidence type="ECO:0000256" key="2">
    <source>
        <dbReference type="ARBA" id="ARBA00022747"/>
    </source>
</evidence>
<keyword evidence="2" id="KW-0680">Restriction system</keyword>
<dbReference type="AlphaFoldDB" id="A0A0L0H2J6"/>
<accession>A0A0L0H2J6</accession>
<gene>
    <name evidence="5" type="ORF">GM31_23270</name>
</gene>
<dbReference type="Proteomes" id="UP000037393">
    <property type="component" value="Unassembled WGS sequence"/>
</dbReference>
<dbReference type="PANTHER" id="PTHR30408:SF12">
    <property type="entry name" value="TYPE I RESTRICTION ENZYME MJAVIII SPECIFICITY SUBUNIT"/>
    <property type="match status" value="1"/>
</dbReference>
<name>A0A0L0H2J6_9ENTR</name>
<feature type="domain" description="Type I restriction modification DNA specificity" evidence="4">
    <location>
        <begin position="26"/>
        <end position="206"/>
    </location>
</feature>
<dbReference type="Gene3D" id="3.90.220.20">
    <property type="entry name" value="DNA methylase specificity domains"/>
    <property type="match status" value="2"/>
</dbReference>
<dbReference type="InterPro" id="IPR052021">
    <property type="entry name" value="Type-I_RS_S_subunit"/>
</dbReference>
<reference evidence="5 6" key="1">
    <citation type="journal article" date="2015" name="Appl. Environ. Microbiol.">
        <title>The Enterobacterium Trabulsiella odontotermitis Presents Novel Adaptations Related to Its Association with Fungus-Growing Termites.</title>
        <authorList>
            <person name="Sapountzis P."/>
            <person name="Gruntjes T."/>
            <person name="Otani S."/>
            <person name="Estevez J."/>
            <person name="da Costa R.R."/>
            <person name="Plunkett G.3rd."/>
            <person name="Perna N.T."/>
            <person name="Poulsen M."/>
        </authorList>
    </citation>
    <scope>NUCLEOTIDE SEQUENCE [LARGE SCALE GENOMIC DNA]</scope>
    <source>
        <strain evidence="5 6">12</strain>
    </source>
</reference>
<organism evidence="5 6">
    <name type="scientific">Trabulsiella odontotermitis</name>
    <dbReference type="NCBI Taxonomy" id="379893"/>
    <lineage>
        <taxon>Bacteria</taxon>
        <taxon>Pseudomonadati</taxon>
        <taxon>Pseudomonadota</taxon>
        <taxon>Gammaproteobacteria</taxon>
        <taxon>Enterobacterales</taxon>
        <taxon>Enterobacteriaceae</taxon>
        <taxon>Trabulsiella</taxon>
    </lineage>
</organism>
<keyword evidence="3" id="KW-0238">DNA-binding</keyword>
<comment type="caution">
    <text evidence="5">The sequence shown here is derived from an EMBL/GenBank/DDBJ whole genome shotgun (WGS) entry which is preliminary data.</text>
</comment>
<dbReference type="CDD" id="cd17294">
    <property type="entry name" value="RMtype1_S_MmaC7ORF19P_TRD1-CR1_like"/>
    <property type="match status" value="1"/>
</dbReference>
<comment type="similarity">
    <text evidence="1">Belongs to the type-I restriction system S methylase family.</text>
</comment>
<dbReference type="SUPFAM" id="SSF116734">
    <property type="entry name" value="DNA methylase specificity domain"/>
    <property type="match status" value="2"/>
</dbReference>
<dbReference type="GO" id="GO:0003677">
    <property type="term" value="F:DNA binding"/>
    <property type="evidence" value="ECO:0007669"/>
    <property type="project" value="UniProtKB-KW"/>
</dbReference>
<evidence type="ECO:0000259" key="4">
    <source>
        <dbReference type="Pfam" id="PF01420"/>
    </source>
</evidence>
<dbReference type="PATRIC" id="fig|379893.4.peg.4719"/>
<dbReference type="InterPro" id="IPR044946">
    <property type="entry name" value="Restrct_endonuc_typeI_TRD_sf"/>
</dbReference>
<evidence type="ECO:0000256" key="3">
    <source>
        <dbReference type="ARBA" id="ARBA00023125"/>
    </source>
</evidence>
<evidence type="ECO:0000313" key="6">
    <source>
        <dbReference type="Proteomes" id="UP000037393"/>
    </source>
</evidence>
<proteinExistence type="inferred from homology"/>
<protein>
    <recommendedName>
        <fullName evidence="4">Type I restriction modification DNA specificity domain-containing protein</fullName>
    </recommendedName>
</protein>
<dbReference type="Gene3D" id="1.10.287.1120">
    <property type="entry name" value="Bipartite methylase S protein"/>
    <property type="match status" value="1"/>
</dbReference>